<evidence type="ECO:0000313" key="3">
    <source>
        <dbReference type="EMBL" id="OGF99644.1"/>
    </source>
</evidence>
<keyword evidence="2" id="KW-0472">Membrane</keyword>
<proteinExistence type="predicted"/>
<evidence type="ECO:0000256" key="1">
    <source>
        <dbReference type="SAM" id="MobiDB-lite"/>
    </source>
</evidence>
<organism evidence="3 4">
    <name type="scientific">Candidatus Gottesmanbacteria bacterium RBG_16_38_7b</name>
    <dbReference type="NCBI Taxonomy" id="1798372"/>
    <lineage>
        <taxon>Bacteria</taxon>
        <taxon>Candidatus Gottesmaniibacteriota</taxon>
    </lineage>
</organism>
<sequence>MKINREYLILGIVIFLIILLGLFELTKKPASQPVGQSPPISENDTEVKTNEAGNVTVTVRFLQDKSTTGFTTFQIVLDTHSVDLDPFDFQKNIYIEKNNLRESPINTIPSGSQHHRQAEVEFKKVSPPYSLVVADLSGIDKRLFTF</sequence>
<keyword evidence="2" id="KW-0812">Transmembrane</keyword>
<feature type="region of interest" description="Disordered" evidence="1">
    <location>
        <begin position="30"/>
        <end position="49"/>
    </location>
</feature>
<keyword evidence="2" id="KW-1133">Transmembrane helix</keyword>
<dbReference type="AlphaFoldDB" id="A0A1F5YHM1"/>
<feature type="compositionally biased region" description="Polar residues" evidence="1">
    <location>
        <begin position="33"/>
        <end position="42"/>
    </location>
</feature>
<evidence type="ECO:0008006" key="5">
    <source>
        <dbReference type="Google" id="ProtNLM"/>
    </source>
</evidence>
<feature type="transmembrane region" description="Helical" evidence="2">
    <location>
        <begin position="7"/>
        <end position="23"/>
    </location>
</feature>
<protein>
    <recommendedName>
        <fullName evidence="5">DUF4352 domain-containing protein</fullName>
    </recommendedName>
</protein>
<comment type="caution">
    <text evidence="3">The sequence shown here is derived from an EMBL/GenBank/DDBJ whole genome shotgun (WGS) entry which is preliminary data.</text>
</comment>
<dbReference type="EMBL" id="MFJB01000055">
    <property type="protein sequence ID" value="OGF99644.1"/>
    <property type="molecule type" value="Genomic_DNA"/>
</dbReference>
<gene>
    <name evidence="3" type="ORF">A2153_03740</name>
</gene>
<dbReference type="Proteomes" id="UP000177396">
    <property type="component" value="Unassembled WGS sequence"/>
</dbReference>
<name>A0A1F5YHM1_9BACT</name>
<accession>A0A1F5YHM1</accession>
<reference evidence="3 4" key="1">
    <citation type="journal article" date="2016" name="Nat. Commun.">
        <title>Thousands of microbial genomes shed light on interconnected biogeochemical processes in an aquifer system.</title>
        <authorList>
            <person name="Anantharaman K."/>
            <person name="Brown C.T."/>
            <person name="Hug L.A."/>
            <person name="Sharon I."/>
            <person name="Castelle C.J."/>
            <person name="Probst A.J."/>
            <person name="Thomas B.C."/>
            <person name="Singh A."/>
            <person name="Wilkins M.J."/>
            <person name="Karaoz U."/>
            <person name="Brodie E.L."/>
            <person name="Williams K.H."/>
            <person name="Hubbard S.S."/>
            <person name="Banfield J.F."/>
        </authorList>
    </citation>
    <scope>NUCLEOTIDE SEQUENCE [LARGE SCALE GENOMIC DNA]</scope>
</reference>
<evidence type="ECO:0000256" key="2">
    <source>
        <dbReference type="SAM" id="Phobius"/>
    </source>
</evidence>
<evidence type="ECO:0000313" key="4">
    <source>
        <dbReference type="Proteomes" id="UP000177396"/>
    </source>
</evidence>